<evidence type="ECO:0000313" key="9">
    <source>
        <dbReference type="EMBL" id="WOX26426.1"/>
    </source>
</evidence>
<comment type="similarity">
    <text evidence="2">Belongs to the BMP lipoprotein family.</text>
</comment>
<evidence type="ECO:0000256" key="7">
    <source>
        <dbReference type="SAM" id="MobiDB-lite"/>
    </source>
</evidence>
<feature type="region of interest" description="Disordered" evidence="7">
    <location>
        <begin position="1"/>
        <end position="22"/>
    </location>
</feature>
<evidence type="ECO:0000259" key="8">
    <source>
        <dbReference type="Pfam" id="PF02608"/>
    </source>
</evidence>
<dbReference type="PANTHER" id="PTHR34296">
    <property type="entry name" value="TRANSCRIPTIONAL ACTIVATOR PROTEIN MED"/>
    <property type="match status" value="1"/>
</dbReference>
<keyword evidence="10" id="KW-1185">Reference proteome</keyword>
<dbReference type="PANTHER" id="PTHR34296:SF2">
    <property type="entry name" value="ABC TRANSPORTER GUANOSINE-BINDING PROTEIN NUPN"/>
    <property type="match status" value="1"/>
</dbReference>
<evidence type="ECO:0000313" key="10">
    <source>
        <dbReference type="Proteomes" id="UP001301731"/>
    </source>
</evidence>
<dbReference type="Gene3D" id="3.40.50.2300">
    <property type="match status" value="2"/>
</dbReference>
<proteinExistence type="inferred from homology"/>
<dbReference type="InterPro" id="IPR028082">
    <property type="entry name" value="Peripla_BP_I"/>
</dbReference>
<comment type="subcellular location">
    <subcellularLocation>
        <location evidence="1">Cell membrane</location>
        <topology evidence="1">Lipid-anchor</topology>
    </subcellularLocation>
</comment>
<accession>A0ABZ0M3S3</accession>
<dbReference type="SUPFAM" id="SSF53822">
    <property type="entry name" value="Periplasmic binding protein-like I"/>
    <property type="match status" value="1"/>
</dbReference>
<evidence type="ECO:0000256" key="1">
    <source>
        <dbReference type="ARBA" id="ARBA00004193"/>
    </source>
</evidence>
<evidence type="ECO:0000256" key="3">
    <source>
        <dbReference type="ARBA" id="ARBA00022475"/>
    </source>
</evidence>
<dbReference type="Proteomes" id="UP001301731">
    <property type="component" value="Chromosome"/>
</dbReference>
<keyword evidence="6" id="KW-0449">Lipoprotein</keyword>
<dbReference type="InterPro" id="IPR003760">
    <property type="entry name" value="PnrA-like"/>
</dbReference>
<evidence type="ECO:0000256" key="6">
    <source>
        <dbReference type="ARBA" id="ARBA00023288"/>
    </source>
</evidence>
<dbReference type="InterPro" id="IPR050957">
    <property type="entry name" value="BMP_lipoprotein"/>
</dbReference>
<feature type="domain" description="ABC transporter substrate-binding protein PnrA-like" evidence="8">
    <location>
        <begin position="61"/>
        <end position="267"/>
    </location>
</feature>
<protein>
    <submittedName>
        <fullName evidence="9">BMP family protein</fullName>
    </submittedName>
</protein>
<dbReference type="Pfam" id="PF02608">
    <property type="entry name" value="Bmp"/>
    <property type="match status" value="1"/>
</dbReference>
<evidence type="ECO:0000256" key="5">
    <source>
        <dbReference type="ARBA" id="ARBA00023136"/>
    </source>
</evidence>
<keyword evidence="4" id="KW-0732">Signal</keyword>
<keyword evidence="5" id="KW-0472">Membrane</keyword>
<keyword evidence="3" id="KW-1003">Cell membrane</keyword>
<dbReference type="RefSeq" id="WP_318109432.1">
    <property type="nucleotide sequence ID" value="NZ_CP137573.1"/>
</dbReference>
<dbReference type="EMBL" id="CP137573">
    <property type="protein sequence ID" value="WOX26426.1"/>
    <property type="molecule type" value="Genomic_DNA"/>
</dbReference>
<reference evidence="9 10" key="1">
    <citation type="submission" date="2023-10" db="EMBL/GenBank/DDBJ databases">
        <title>The genome sequence of Streptomyces sp. HUAS YS2.</title>
        <authorList>
            <person name="Mo P."/>
        </authorList>
    </citation>
    <scope>NUCLEOTIDE SEQUENCE [LARGE SCALE GENOMIC DNA]</scope>
    <source>
        <strain evidence="9 10">HUAS YS2</strain>
    </source>
</reference>
<gene>
    <name evidence="9" type="ORF">R2D22_35650</name>
</gene>
<name>A0ABZ0M3S3_9ACTN</name>
<dbReference type="CDD" id="cd06304">
    <property type="entry name" value="PBP1_BmpA_Med_PnrA-like"/>
    <property type="match status" value="1"/>
</dbReference>
<sequence length="356" mass="36231">MAQSRLRTPHVHRTSPLHGTSLLHRTSPLRRALACASALAGLVALTGCGGTSAANSSGGALKVGVLFPGSLSDDGFMESAYRGYQRAAKKHAGTIAFSKVEQVAPADYEQALVRFATGSDLVISLGGQTDAAVRKVAARFPGVHFAEIGGPADAKPTANIALYDPQQAEAAYLSGAASALLSKKGTVAFVGGAELPAIVNAAQEFANGAKAAAPGVKVLAPQYVGDFNDATKAKQSALADYGAGADVLGQILNLGHKGLAQAATQSGGALLGGPIAHPCSADPAYAGYVETDIGAEIEYAADHLAAGTWKAEAVHFGLTFEQPHNDIVLCGNPPAAVAKKLEELKAKIKSGDITTR</sequence>
<evidence type="ECO:0000256" key="4">
    <source>
        <dbReference type="ARBA" id="ARBA00022729"/>
    </source>
</evidence>
<evidence type="ECO:0000256" key="2">
    <source>
        <dbReference type="ARBA" id="ARBA00008610"/>
    </source>
</evidence>
<organism evidence="9 10">
    <name type="scientific">Streptomyces solicathayae</name>
    <dbReference type="NCBI Taxonomy" id="3081768"/>
    <lineage>
        <taxon>Bacteria</taxon>
        <taxon>Bacillati</taxon>
        <taxon>Actinomycetota</taxon>
        <taxon>Actinomycetes</taxon>
        <taxon>Kitasatosporales</taxon>
        <taxon>Streptomycetaceae</taxon>
        <taxon>Streptomyces</taxon>
    </lineage>
</organism>